<evidence type="ECO:0000313" key="1">
    <source>
        <dbReference type="EMBL" id="KAI3825979.1"/>
    </source>
</evidence>
<name>A0ACB9K1C3_9ASTR</name>
<gene>
    <name evidence="1" type="ORF">L1987_00018</name>
</gene>
<evidence type="ECO:0000313" key="2">
    <source>
        <dbReference type="Proteomes" id="UP001056120"/>
    </source>
</evidence>
<reference evidence="2" key="1">
    <citation type="journal article" date="2022" name="Mol. Ecol. Resour.">
        <title>The genomes of chicory, endive, great burdock and yacon provide insights into Asteraceae palaeo-polyploidization history and plant inulin production.</title>
        <authorList>
            <person name="Fan W."/>
            <person name="Wang S."/>
            <person name="Wang H."/>
            <person name="Wang A."/>
            <person name="Jiang F."/>
            <person name="Liu H."/>
            <person name="Zhao H."/>
            <person name="Xu D."/>
            <person name="Zhang Y."/>
        </authorList>
    </citation>
    <scope>NUCLEOTIDE SEQUENCE [LARGE SCALE GENOMIC DNA]</scope>
    <source>
        <strain evidence="2">cv. Yunnan</strain>
    </source>
</reference>
<keyword evidence="2" id="KW-1185">Reference proteome</keyword>
<organism evidence="1 2">
    <name type="scientific">Smallanthus sonchifolius</name>
    <dbReference type="NCBI Taxonomy" id="185202"/>
    <lineage>
        <taxon>Eukaryota</taxon>
        <taxon>Viridiplantae</taxon>
        <taxon>Streptophyta</taxon>
        <taxon>Embryophyta</taxon>
        <taxon>Tracheophyta</taxon>
        <taxon>Spermatophyta</taxon>
        <taxon>Magnoliopsida</taxon>
        <taxon>eudicotyledons</taxon>
        <taxon>Gunneridae</taxon>
        <taxon>Pentapetalae</taxon>
        <taxon>asterids</taxon>
        <taxon>campanulids</taxon>
        <taxon>Asterales</taxon>
        <taxon>Asteraceae</taxon>
        <taxon>Asteroideae</taxon>
        <taxon>Heliantheae alliance</taxon>
        <taxon>Millerieae</taxon>
        <taxon>Smallanthus</taxon>
    </lineage>
</organism>
<sequence>MISIICFASYVIRPHRLCWCKSQPTKCYRQKGLFTGKYCKNHQLEQLVGGLLGVESRQDAVIRTLLYKRSRVRVVPYGITVGEFTNRISDLRNKLAHTGLKDQGISLGHLLAADTNSLSYARQPQEILRIVYGTGKEQIPGGFYPKGANGAIARKYFKTQT</sequence>
<dbReference type="EMBL" id="CM042018">
    <property type="protein sequence ID" value="KAI3825979.1"/>
    <property type="molecule type" value="Genomic_DNA"/>
</dbReference>
<accession>A0ACB9K1C3</accession>
<comment type="caution">
    <text evidence="1">The sequence shown here is derived from an EMBL/GenBank/DDBJ whole genome shotgun (WGS) entry which is preliminary data.</text>
</comment>
<protein>
    <submittedName>
        <fullName evidence="1">Uncharacterized protein</fullName>
    </submittedName>
</protein>
<dbReference type="Proteomes" id="UP001056120">
    <property type="component" value="Linkage Group LG01"/>
</dbReference>
<reference evidence="1 2" key="2">
    <citation type="journal article" date="2022" name="Mol. Ecol. Resour.">
        <title>The genomes of chicory, endive, great burdock and yacon provide insights into Asteraceae paleo-polyploidization history and plant inulin production.</title>
        <authorList>
            <person name="Fan W."/>
            <person name="Wang S."/>
            <person name="Wang H."/>
            <person name="Wang A."/>
            <person name="Jiang F."/>
            <person name="Liu H."/>
            <person name="Zhao H."/>
            <person name="Xu D."/>
            <person name="Zhang Y."/>
        </authorList>
    </citation>
    <scope>NUCLEOTIDE SEQUENCE [LARGE SCALE GENOMIC DNA]</scope>
    <source>
        <strain evidence="2">cv. Yunnan</strain>
        <tissue evidence="1">Leaves</tissue>
    </source>
</reference>
<proteinExistence type="predicted"/>